<dbReference type="Proteomes" id="UP000067448">
    <property type="component" value="Unassembled WGS sequence"/>
</dbReference>
<evidence type="ECO:0000313" key="3">
    <source>
        <dbReference type="Proteomes" id="UP000067448"/>
    </source>
</evidence>
<comment type="caution">
    <text evidence="2">The sequence shown here is derived from an EMBL/GenBank/DDBJ whole genome shotgun (WGS) entry which is preliminary data.</text>
</comment>
<reference evidence="3" key="3">
    <citation type="submission" date="2016-02" db="EMBL/GenBank/DDBJ databases">
        <title>Draft genome of pathogenic Streptomyces sp. in Japan.</title>
        <authorList>
            <person name="Tomihama T."/>
            <person name="Ikenaga M."/>
            <person name="Sakai M."/>
            <person name="Okubo T."/>
            <person name="Ikeda S."/>
        </authorList>
    </citation>
    <scope>NUCLEOTIDE SEQUENCE [LARGE SCALE GENOMIC DNA]</scope>
    <source>
        <strain evidence="3">S58</strain>
    </source>
</reference>
<name>A0A100JVU7_STRSC</name>
<evidence type="ECO:0000313" key="2">
    <source>
        <dbReference type="EMBL" id="GAQ66627.1"/>
    </source>
</evidence>
<dbReference type="RefSeq" id="WP_013001045.1">
    <property type="nucleotide sequence ID" value="NZ_BCMM01000043.1"/>
</dbReference>
<reference evidence="2 3" key="2">
    <citation type="journal article" date="2016" name="Genome Announc.">
        <title>Draft Genome Sequences of Streptomyces scabiei S58, Streptomyces turgidiscabies T45, and Streptomyces acidiscabies a10, the Pathogens of Potato Common Scab, Isolated in Japan.</title>
        <authorList>
            <person name="Tomihama T."/>
            <person name="Nishi Y."/>
            <person name="Sakai M."/>
            <person name="Ikenaga M."/>
            <person name="Okubo T."/>
            <person name="Ikeda S."/>
        </authorList>
    </citation>
    <scope>NUCLEOTIDE SEQUENCE [LARGE SCALE GENOMIC DNA]</scope>
    <source>
        <strain evidence="2 3">S58</strain>
    </source>
</reference>
<proteinExistence type="predicted"/>
<dbReference type="EMBL" id="BCMM01000043">
    <property type="protein sequence ID" value="GAQ66627.1"/>
    <property type="molecule type" value="Genomic_DNA"/>
</dbReference>
<feature type="region of interest" description="Disordered" evidence="1">
    <location>
        <begin position="147"/>
        <end position="182"/>
    </location>
</feature>
<dbReference type="AlphaFoldDB" id="A0A100JVU7"/>
<gene>
    <name evidence="2" type="ORF">SsS58_07062</name>
</gene>
<dbReference type="OrthoDB" id="4291445at2"/>
<organism evidence="2 3">
    <name type="scientific">Streptomyces scabiei</name>
    <dbReference type="NCBI Taxonomy" id="1930"/>
    <lineage>
        <taxon>Bacteria</taxon>
        <taxon>Bacillati</taxon>
        <taxon>Actinomycetota</taxon>
        <taxon>Actinomycetes</taxon>
        <taxon>Kitasatosporales</taxon>
        <taxon>Streptomycetaceae</taxon>
        <taxon>Streptomyces</taxon>
    </lineage>
</organism>
<protein>
    <submittedName>
        <fullName evidence="2">Uncharacterized protein</fullName>
    </submittedName>
</protein>
<reference evidence="3" key="1">
    <citation type="submission" date="2015-11" db="EMBL/GenBank/DDBJ databases">
        <authorList>
            <consortium name="Cross-ministerial Strategic Innovation Promotion Program (SIP) consortium"/>
            <person name="Tomihama T."/>
            <person name="Ikenaga M."/>
            <person name="Sakai M."/>
            <person name="Okubo T."/>
            <person name="Ikeda S."/>
        </authorList>
    </citation>
    <scope>NUCLEOTIDE SEQUENCE [LARGE SCALE GENOMIC DNA]</scope>
    <source>
        <strain evidence="3">S58</strain>
    </source>
</reference>
<sequence>MSQSHHDAFVRARLAIWQRRITETTVGLAPLQSGSAPTALAPVLDQLVTVYNLSTGLVADLRQSADSPLAQTNVGREYLTQLSAALAHTNRAATHLSTTVAGLADLHRHTPRPGTATPAESRLNIALGHTAAHRSLQRALAAVTTPLTDAQPTPAYTPLPGVSEQHRRATGNGGTHPVRRHP</sequence>
<dbReference type="GeneID" id="79930873"/>
<accession>A0A100JVU7</accession>
<evidence type="ECO:0000256" key="1">
    <source>
        <dbReference type="SAM" id="MobiDB-lite"/>
    </source>
</evidence>